<dbReference type="EMBL" id="ADVR01000051">
    <property type="protein sequence ID" value="EFO80506.1"/>
    <property type="molecule type" value="Genomic_DNA"/>
</dbReference>
<dbReference type="InterPro" id="IPR036291">
    <property type="entry name" value="NAD(P)-bd_dom_sf"/>
</dbReference>
<sequence length="134" mass="14220">MRMLIIGGGQVGSYLASLLLDHKHHVTVVERRDEAQDLLRRSAPAAHVILGDGTDPQILEAAGVRVADVVAAVTGADETNLVITSLARFAFNVPRAVARVNNPHNTWMFTPAMGVDVALNQADVIAHLIAQAVG</sequence>
<dbReference type="InterPro" id="IPR050721">
    <property type="entry name" value="Trk_Ktr_HKT_K-transport"/>
</dbReference>
<protein>
    <submittedName>
        <fullName evidence="6">TrkA-N domain protein</fullName>
    </submittedName>
</protein>
<evidence type="ECO:0000256" key="4">
    <source>
        <dbReference type="ARBA" id="ARBA00023065"/>
    </source>
</evidence>
<evidence type="ECO:0000256" key="1">
    <source>
        <dbReference type="ARBA" id="ARBA00022448"/>
    </source>
</evidence>
<dbReference type="InterPro" id="IPR006036">
    <property type="entry name" value="K_uptake_TrkA"/>
</dbReference>
<dbReference type="Pfam" id="PF02254">
    <property type="entry name" value="TrkA_N"/>
    <property type="match status" value="1"/>
</dbReference>
<proteinExistence type="predicted"/>
<dbReference type="OrthoDB" id="9775180at2"/>
<keyword evidence="2" id="KW-0633">Potassium transport</keyword>
<keyword evidence="1" id="KW-0813">Transport</keyword>
<gene>
    <name evidence="6" type="ORF">OSCT_1597</name>
</gene>
<dbReference type="Gene3D" id="3.40.50.720">
    <property type="entry name" value="NAD(P)-binding Rossmann-like Domain"/>
    <property type="match status" value="1"/>
</dbReference>
<evidence type="ECO:0000256" key="3">
    <source>
        <dbReference type="ARBA" id="ARBA00022958"/>
    </source>
</evidence>
<dbReference type="GO" id="GO:0015079">
    <property type="term" value="F:potassium ion transmembrane transporter activity"/>
    <property type="evidence" value="ECO:0007669"/>
    <property type="project" value="InterPro"/>
</dbReference>
<comment type="caution">
    <text evidence="6">The sequence shown here is derived from an EMBL/GenBank/DDBJ whole genome shotgun (WGS) entry which is preliminary data.</text>
</comment>
<evidence type="ECO:0000259" key="5">
    <source>
        <dbReference type="PROSITE" id="PS51201"/>
    </source>
</evidence>
<evidence type="ECO:0000256" key="2">
    <source>
        <dbReference type="ARBA" id="ARBA00022538"/>
    </source>
</evidence>
<dbReference type="eggNOG" id="COG0569">
    <property type="taxonomic scope" value="Bacteria"/>
</dbReference>
<reference evidence="6 7" key="1">
    <citation type="journal article" date="2011" name="J. Bacteriol.">
        <title>Draft genome sequence of the anoxygenic filamentous phototrophic bacterium Oscillochloris trichoides subsp. DG-6.</title>
        <authorList>
            <person name="Kuznetsov B.B."/>
            <person name="Ivanovsky R.N."/>
            <person name="Keppen O.I."/>
            <person name="Sukhacheva M.V."/>
            <person name="Bumazhkin B.K."/>
            <person name="Patutina E.O."/>
            <person name="Beletsky A.V."/>
            <person name="Mardanov A.V."/>
            <person name="Baslerov R.V."/>
            <person name="Panteleeva A.N."/>
            <person name="Kolganova T.V."/>
            <person name="Ravin N.V."/>
            <person name="Skryabin K.G."/>
        </authorList>
    </citation>
    <scope>NUCLEOTIDE SEQUENCE [LARGE SCALE GENOMIC DNA]</scope>
    <source>
        <strain evidence="6 7">DG-6</strain>
    </source>
</reference>
<dbReference type="PRINTS" id="PR00335">
    <property type="entry name" value="KUPTAKETRKA"/>
</dbReference>
<dbReference type="STRING" id="765420.OSCT_1597"/>
<feature type="domain" description="RCK N-terminal" evidence="5">
    <location>
        <begin position="1"/>
        <end position="119"/>
    </location>
</feature>
<dbReference type="PANTHER" id="PTHR43833:SF5">
    <property type="entry name" value="TRK SYSTEM POTASSIUM UPTAKE PROTEIN TRKA"/>
    <property type="match status" value="1"/>
</dbReference>
<organism evidence="6 7">
    <name type="scientific">Oscillochloris trichoides DG-6</name>
    <dbReference type="NCBI Taxonomy" id="765420"/>
    <lineage>
        <taxon>Bacteria</taxon>
        <taxon>Bacillati</taxon>
        <taxon>Chloroflexota</taxon>
        <taxon>Chloroflexia</taxon>
        <taxon>Chloroflexales</taxon>
        <taxon>Chloroflexineae</taxon>
        <taxon>Oscillochloridaceae</taxon>
        <taxon>Oscillochloris</taxon>
    </lineage>
</organism>
<name>E1IE46_9CHLR</name>
<dbReference type="SUPFAM" id="SSF51735">
    <property type="entry name" value="NAD(P)-binding Rossmann-fold domains"/>
    <property type="match status" value="1"/>
</dbReference>
<dbReference type="PANTHER" id="PTHR43833">
    <property type="entry name" value="POTASSIUM CHANNEL PROTEIN 2-RELATED-RELATED"/>
    <property type="match status" value="1"/>
</dbReference>
<dbReference type="AlphaFoldDB" id="E1IE46"/>
<evidence type="ECO:0000313" key="6">
    <source>
        <dbReference type="EMBL" id="EFO80506.1"/>
    </source>
</evidence>
<accession>E1IE46</accession>
<evidence type="ECO:0000313" key="7">
    <source>
        <dbReference type="Proteomes" id="UP000054010"/>
    </source>
</evidence>
<keyword evidence="3" id="KW-0630">Potassium</keyword>
<dbReference type="Proteomes" id="UP000054010">
    <property type="component" value="Unassembled WGS sequence"/>
</dbReference>
<dbReference type="PROSITE" id="PS51201">
    <property type="entry name" value="RCK_N"/>
    <property type="match status" value="1"/>
</dbReference>
<dbReference type="InterPro" id="IPR003148">
    <property type="entry name" value="RCK_N"/>
</dbReference>
<dbReference type="HOGENOM" id="CLU_046525_4_1_0"/>
<dbReference type="GO" id="GO:0005886">
    <property type="term" value="C:plasma membrane"/>
    <property type="evidence" value="ECO:0007669"/>
    <property type="project" value="InterPro"/>
</dbReference>
<keyword evidence="7" id="KW-1185">Reference proteome</keyword>
<keyword evidence="4" id="KW-0406">Ion transport</keyword>